<gene>
    <name evidence="6" type="ORF">CA260_00090</name>
</gene>
<dbReference type="OrthoDB" id="9785699at2"/>
<dbReference type="NCBIfam" id="NF033668">
    <property type="entry name" value="rSAM_PA0069"/>
    <property type="match status" value="1"/>
</dbReference>
<feature type="domain" description="Radical SAM core" evidence="5">
    <location>
        <begin position="67"/>
        <end position="304"/>
    </location>
</feature>
<keyword evidence="3" id="KW-0411">Iron-sulfur</keyword>
<dbReference type="EMBL" id="NFZS01000001">
    <property type="protein sequence ID" value="RAO76382.1"/>
    <property type="molecule type" value="Genomic_DNA"/>
</dbReference>
<sequence length="363" mass="40659">MAESFLPPQAHKGRGAASNPEGRFESIRHHAEDDGWQSLLLDEAAPRPRTEVTEERARSVITHNDSPDIHFNQALNPYRGCEHGCIYCFARPSHSYLNLSPGLDFETKLRAKSNLAEVLRHELSRRSYVVSPINIGSNTDPYQPIERRWKLTRAALEVLAECHHPCTIVTKNAMVERDLDILAPMARENLVQVLVSVNSLDNHLAAKLEPRASAPHRRIKAIRTLADAGVPVGVLVAPIIPALNDRDMEAVLEQAADAGARSAGFTTLRLPYELKALFREWLALHAPQRAAHVMSLVQQMHGGRDYDSNFATRMHGQGVFAELIRRRFDVACRKHGFGRVRELQLDTAKFVPPREPSPQGQLF</sequence>
<dbReference type="PANTHER" id="PTHR43432:SF3">
    <property type="entry name" value="SLR0285 PROTEIN"/>
    <property type="match status" value="1"/>
</dbReference>
<evidence type="ECO:0000256" key="1">
    <source>
        <dbReference type="ARBA" id="ARBA00022723"/>
    </source>
</evidence>
<evidence type="ECO:0000256" key="3">
    <source>
        <dbReference type="ARBA" id="ARBA00023014"/>
    </source>
</evidence>
<evidence type="ECO:0000259" key="5">
    <source>
        <dbReference type="PROSITE" id="PS51918"/>
    </source>
</evidence>
<dbReference type="Gene3D" id="3.80.30.30">
    <property type="match status" value="1"/>
</dbReference>
<dbReference type="InterPro" id="IPR040086">
    <property type="entry name" value="MJ0683-like"/>
</dbReference>
<dbReference type="GO" id="GO:0046872">
    <property type="term" value="F:metal ion binding"/>
    <property type="evidence" value="ECO:0007669"/>
    <property type="project" value="UniProtKB-KW"/>
</dbReference>
<dbReference type="PANTHER" id="PTHR43432">
    <property type="entry name" value="SLR0285 PROTEIN"/>
    <property type="match status" value="1"/>
</dbReference>
<reference evidence="6 7" key="1">
    <citation type="journal article" date="2018" name="Genet. Mol. Biol.">
        <title>The genome sequence of Dyella jiangningensis FCAV SCS01 from a lignocellulose-decomposing microbial consortium metagenome reveals potential for biotechnological applications.</title>
        <authorList>
            <person name="Desiderato J.G."/>
            <person name="Alvarenga D.O."/>
            <person name="Constancio M.T.L."/>
            <person name="Alves L.M.C."/>
            <person name="Varani A.M."/>
        </authorList>
    </citation>
    <scope>NUCLEOTIDE SEQUENCE [LARGE SCALE GENOMIC DNA]</scope>
    <source>
        <strain evidence="6 7">FCAV SCS01</strain>
    </source>
</reference>
<dbReference type="GO" id="GO:0003824">
    <property type="term" value="F:catalytic activity"/>
    <property type="evidence" value="ECO:0007669"/>
    <property type="project" value="InterPro"/>
</dbReference>
<keyword evidence="2" id="KW-0408">Iron</keyword>
<dbReference type="SUPFAM" id="SSF102114">
    <property type="entry name" value="Radical SAM enzymes"/>
    <property type="match status" value="1"/>
</dbReference>
<dbReference type="AlphaFoldDB" id="A0A328P6K9"/>
<dbReference type="SMART" id="SM00729">
    <property type="entry name" value="Elp3"/>
    <property type="match status" value="1"/>
</dbReference>
<evidence type="ECO:0000256" key="2">
    <source>
        <dbReference type="ARBA" id="ARBA00023004"/>
    </source>
</evidence>
<name>A0A328P6K9_9GAMM</name>
<feature type="region of interest" description="Disordered" evidence="4">
    <location>
        <begin position="1"/>
        <end position="28"/>
    </location>
</feature>
<dbReference type="InterPro" id="IPR007197">
    <property type="entry name" value="rSAM"/>
</dbReference>
<dbReference type="SFLD" id="SFLDG01084">
    <property type="entry name" value="Uncharacterised_Radical_SAM_Su"/>
    <property type="match status" value="1"/>
</dbReference>
<dbReference type="InterPro" id="IPR006638">
    <property type="entry name" value="Elp3/MiaA/NifB-like_rSAM"/>
</dbReference>
<dbReference type="Proteomes" id="UP000248926">
    <property type="component" value="Unassembled WGS sequence"/>
</dbReference>
<dbReference type="PROSITE" id="PS51918">
    <property type="entry name" value="RADICAL_SAM"/>
    <property type="match status" value="1"/>
</dbReference>
<protein>
    <submittedName>
        <fullName evidence="6">Radical SAM protein</fullName>
    </submittedName>
</protein>
<dbReference type="CDD" id="cd01335">
    <property type="entry name" value="Radical_SAM"/>
    <property type="match status" value="1"/>
</dbReference>
<comment type="caution">
    <text evidence="6">The sequence shown here is derived from an EMBL/GenBank/DDBJ whole genome shotgun (WGS) entry which is preliminary data.</text>
</comment>
<evidence type="ECO:0000313" key="7">
    <source>
        <dbReference type="Proteomes" id="UP000248926"/>
    </source>
</evidence>
<evidence type="ECO:0000313" key="6">
    <source>
        <dbReference type="EMBL" id="RAO76382.1"/>
    </source>
</evidence>
<dbReference type="RefSeq" id="WP_111980465.1">
    <property type="nucleotide sequence ID" value="NZ_NFZS01000001.1"/>
</dbReference>
<keyword evidence="1" id="KW-0479">Metal-binding</keyword>
<organism evidence="6 7">
    <name type="scientific">Dyella jiangningensis</name>
    <dbReference type="NCBI Taxonomy" id="1379159"/>
    <lineage>
        <taxon>Bacteria</taxon>
        <taxon>Pseudomonadati</taxon>
        <taxon>Pseudomonadota</taxon>
        <taxon>Gammaproteobacteria</taxon>
        <taxon>Lysobacterales</taxon>
        <taxon>Rhodanobacteraceae</taxon>
        <taxon>Dyella</taxon>
    </lineage>
</organism>
<dbReference type="InterPro" id="IPR058240">
    <property type="entry name" value="rSAM_sf"/>
</dbReference>
<dbReference type="Pfam" id="PF04055">
    <property type="entry name" value="Radical_SAM"/>
    <property type="match status" value="1"/>
</dbReference>
<proteinExistence type="predicted"/>
<evidence type="ECO:0000256" key="4">
    <source>
        <dbReference type="SAM" id="MobiDB-lite"/>
    </source>
</evidence>
<dbReference type="GO" id="GO:0051536">
    <property type="term" value="F:iron-sulfur cluster binding"/>
    <property type="evidence" value="ECO:0007669"/>
    <property type="project" value="UniProtKB-KW"/>
</dbReference>
<keyword evidence="7" id="KW-1185">Reference proteome</keyword>
<accession>A0A328P6K9</accession>
<dbReference type="SFLD" id="SFLDS00029">
    <property type="entry name" value="Radical_SAM"/>
    <property type="match status" value="1"/>
</dbReference>